<evidence type="ECO:0000256" key="9">
    <source>
        <dbReference type="ARBA" id="ARBA00023186"/>
    </source>
</evidence>
<feature type="signal peptide" evidence="10">
    <location>
        <begin position="1"/>
        <end position="23"/>
    </location>
</feature>
<dbReference type="RefSeq" id="WP_424450098.1">
    <property type="nucleotide sequence ID" value="NZ_LWIF01000001.1"/>
</dbReference>
<dbReference type="SUPFAM" id="SSF89392">
    <property type="entry name" value="Prokaryotic lipoproteins and lipoprotein localization factors"/>
    <property type="match status" value="1"/>
</dbReference>
<dbReference type="Gene3D" id="2.50.20.10">
    <property type="entry name" value="Lipoprotein localisation LolA/LolB/LppX"/>
    <property type="match status" value="1"/>
</dbReference>
<feature type="chain" id="PRO_5017090187" description="Outer-membrane lipoprotein carrier protein" evidence="10">
    <location>
        <begin position="24"/>
        <end position="208"/>
    </location>
</feature>
<keyword evidence="9 10" id="KW-0143">Chaperone</keyword>
<dbReference type="InterPro" id="IPR004564">
    <property type="entry name" value="OM_lipoprot_carrier_LolA-like"/>
</dbReference>
<dbReference type="PANTHER" id="PTHR35869:SF1">
    <property type="entry name" value="OUTER-MEMBRANE LIPOPROTEIN CARRIER PROTEIN"/>
    <property type="match status" value="1"/>
</dbReference>
<evidence type="ECO:0000256" key="6">
    <source>
        <dbReference type="ARBA" id="ARBA00022729"/>
    </source>
</evidence>
<sequence precursor="true">MNNSFIKIFSVLKLALFTGVVFANTQAETELQKRLSLVSQYKADFSQIVRSVKGNIIQEGEGTFQVKRPNLFKMDVKTPQENEIISDGKNLWFYDPFVSQVTVNWLENVVTDTPFVLLTNNEPKNWKQYDVTQEMDNFVLKPLSKHSGIEQFDIRITKNGVLKGFSTIEKTGQSNLYLLKNISNQVDKDVFKFTVPEGAEIDDQRIKK</sequence>
<dbReference type="InterPro" id="IPR029046">
    <property type="entry name" value="LolA/LolB/LppX"/>
</dbReference>
<keyword evidence="6 10" id="KW-0732">Signal</keyword>
<proteinExistence type="inferred from homology"/>
<comment type="similarity">
    <text evidence="2 10">Belongs to the LolA family.</text>
</comment>
<dbReference type="EMBL" id="UGTA01000001">
    <property type="protein sequence ID" value="SUB58847.1"/>
    <property type="molecule type" value="Genomic_DNA"/>
</dbReference>
<evidence type="ECO:0000313" key="12">
    <source>
        <dbReference type="Proteomes" id="UP000255417"/>
    </source>
</evidence>
<dbReference type="GO" id="GO:0030288">
    <property type="term" value="C:outer membrane-bounded periplasmic space"/>
    <property type="evidence" value="ECO:0007669"/>
    <property type="project" value="TreeGrafter"/>
</dbReference>
<evidence type="ECO:0000256" key="1">
    <source>
        <dbReference type="ARBA" id="ARBA00004418"/>
    </source>
</evidence>
<evidence type="ECO:0000256" key="4">
    <source>
        <dbReference type="ARBA" id="ARBA00014035"/>
    </source>
</evidence>
<keyword evidence="5 10" id="KW-0813">Transport</keyword>
<comment type="function">
    <text evidence="10">Participates in the translocation of lipoproteins from the inner membrane to the outer membrane. Only forms a complex with a lipoprotein if the residue after the N-terminal Cys is not an aspartate (The Asp acts as a targeting signal to indicate that the lipoprotein should stay in the inner membrane).</text>
</comment>
<evidence type="ECO:0000256" key="8">
    <source>
        <dbReference type="ARBA" id="ARBA00022927"/>
    </source>
</evidence>
<comment type="subunit">
    <text evidence="3 10">Monomer.</text>
</comment>
<organism evidence="11 12">
    <name type="scientific">Phocoenobacter uteri</name>
    <dbReference type="NCBI Taxonomy" id="146806"/>
    <lineage>
        <taxon>Bacteria</taxon>
        <taxon>Pseudomonadati</taxon>
        <taxon>Pseudomonadota</taxon>
        <taxon>Gammaproteobacteria</taxon>
        <taxon>Pasteurellales</taxon>
        <taxon>Pasteurellaceae</taxon>
        <taxon>Phocoenobacter</taxon>
    </lineage>
</organism>
<keyword evidence="12" id="KW-1185">Reference proteome</keyword>
<reference evidence="11 12" key="1">
    <citation type="submission" date="2018-06" db="EMBL/GenBank/DDBJ databases">
        <authorList>
            <consortium name="Pathogen Informatics"/>
            <person name="Doyle S."/>
        </authorList>
    </citation>
    <scope>NUCLEOTIDE SEQUENCE [LARGE SCALE GENOMIC DNA]</scope>
    <source>
        <strain evidence="11 12">NCTC12872</strain>
    </source>
</reference>
<accession>A0A379CAZ2</accession>
<dbReference type="Proteomes" id="UP000255417">
    <property type="component" value="Unassembled WGS sequence"/>
</dbReference>
<evidence type="ECO:0000313" key="11">
    <source>
        <dbReference type="EMBL" id="SUB58847.1"/>
    </source>
</evidence>
<dbReference type="CDD" id="cd16325">
    <property type="entry name" value="LolA"/>
    <property type="match status" value="1"/>
</dbReference>
<gene>
    <name evidence="10 11" type="primary">lolA</name>
    <name evidence="11" type="ORF">NCTC12872_00815</name>
</gene>
<evidence type="ECO:0000256" key="2">
    <source>
        <dbReference type="ARBA" id="ARBA00007615"/>
    </source>
</evidence>
<dbReference type="PANTHER" id="PTHR35869">
    <property type="entry name" value="OUTER-MEMBRANE LIPOPROTEIN CARRIER PROTEIN"/>
    <property type="match status" value="1"/>
</dbReference>
<evidence type="ECO:0000256" key="3">
    <source>
        <dbReference type="ARBA" id="ARBA00011245"/>
    </source>
</evidence>
<protein>
    <recommendedName>
        <fullName evidence="4 10">Outer-membrane lipoprotein carrier protein</fullName>
    </recommendedName>
</protein>
<dbReference type="Pfam" id="PF03548">
    <property type="entry name" value="LolA"/>
    <property type="match status" value="1"/>
</dbReference>
<comment type="subcellular location">
    <subcellularLocation>
        <location evidence="1 10">Periplasm</location>
    </subcellularLocation>
</comment>
<keyword evidence="8 10" id="KW-0653">Protein transport</keyword>
<dbReference type="AlphaFoldDB" id="A0A379CAZ2"/>
<evidence type="ECO:0000256" key="5">
    <source>
        <dbReference type="ARBA" id="ARBA00022448"/>
    </source>
</evidence>
<dbReference type="InterPro" id="IPR018323">
    <property type="entry name" value="OM_lipoprot_carrier_LolA_Pbac"/>
</dbReference>
<evidence type="ECO:0000256" key="10">
    <source>
        <dbReference type="HAMAP-Rule" id="MF_00240"/>
    </source>
</evidence>
<evidence type="ECO:0000256" key="7">
    <source>
        <dbReference type="ARBA" id="ARBA00022764"/>
    </source>
</evidence>
<dbReference type="GO" id="GO:0042953">
    <property type="term" value="P:lipoprotein transport"/>
    <property type="evidence" value="ECO:0007669"/>
    <property type="project" value="InterPro"/>
</dbReference>
<dbReference type="GO" id="GO:0044874">
    <property type="term" value="P:lipoprotein localization to outer membrane"/>
    <property type="evidence" value="ECO:0007669"/>
    <property type="project" value="UniProtKB-UniRule"/>
</dbReference>
<keyword evidence="7 10" id="KW-0574">Periplasm</keyword>
<dbReference type="NCBIfam" id="TIGR00547">
    <property type="entry name" value="lolA"/>
    <property type="match status" value="1"/>
</dbReference>
<dbReference type="HAMAP" id="MF_00240">
    <property type="entry name" value="LolA"/>
    <property type="match status" value="1"/>
</dbReference>
<name>A0A379CAZ2_9PAST</name>